<keyword evidence="1" id="KW-0812">Transmembrane</keyword>
<evidence type="ECO:0000256" key="1">
    <source>
        <dbReference type="SAM" id="Phobius"/>
    </source>
</evidence>
<dbReference type="RefSeq" id="WP_010378658.1">
    <property type="nucleotide sequence ID" value="NZ_CP011925.1"/>
</dbReference>
<proteinExistence type="predicted"/>
<dbReference type="EMBL" id="CP031762">
    <property type="protein sequence ID" value="AXR04317.1"/>
    <property type="molecule type" value="Genomic_DNA"/>
</dbReference>
<evidence type="ECO:0008006" key="8">
    <source>
        <dbReference type="Google" id="ProtNLM"/>
    </source>
</evidence>
<evidence type="ECO:0000313" key="2">
    <source>
        <dbReference type="EMBL" id="ATD10366.1"/>
    </source>
</evidence>
<reference evidence="4" key="5">
    <citation type="submission" date="2019-09" db="EMBL/GenBank/DDBJ databases">
        <title>Co-occurence of chitin degradation, pigmentation and bioactivity in marine Pseudoalteromonas.</title>
        <authorList>
            <person name="Sonnenschein E.C."/>
            <person name="Bech P.K."/>
        </authorList>
    </citation>
    <scope>NUCLEOTIDE SEQUENCE</scope>
    <source>
        <strain evidence="4">S1607</strain>
    </source>
</reference>
<keyword evidence="1" id="KW-0472">Membrane</keyword>
<evidence type="ECO:0000313" key="3">
    <source>
        <dbReference type="EMBL" id="AXR04317.1"/>
    </source>
</evidence>
<dbReference type="EMBL" id="PNEL01000032">
    <property type="protein sequence ID" value="TMN76303.1"/>
    <property type="molecule type" value="Genomic_DNA"/>
</dbReference>
<evidence type="ECO:0000313" key="4">
    <source>
        <dbReference type="EMBL" id="TMN76303.1"/>
    </source>
</evidence>
<keyword evidence="1" id="KW-1133">Transmembrane helix</keyword>
<organism evidence="3 6">
    <name type="scientific">Pseudoalteromonas piscicida</name>
    <dbReference type="NCBI Taxonomy" id="43662"/>
    <lineage>
        <taxon>Bacteria</taxon>
        <taxon>Pseudomonadati</taxon>
        <taxon>Pseudomonadota</taxon>
        <taxon>Gammaproteobacteria</taxon>
        <taxon>Alteromonadales</taxon>
        <taxon>Pseudoalteromonadaceae</taxon>
        <taxon>Pseudoalteromonas</taxon>
    </lineage>
</organism>
<reference evidence="3 6" key="3">
    <citation type="submission" date="2018-08" db="EMBL/GenBank/DDBJ databases">
        <title>Whole Genome Sequences of Two Pseudoalteromonas piscicida Strains, DE1-A and DE2-A, which Exhibit Strong Antibacterial Activity against Vibrio vulnificus.</title>
        <authorList>
            <person name="Richards G.P."/>
            <person name="Needleman D.S."/>
            <person name="Watson M.A."/>
            <person name="Polson S.W."/>
        </authorList>
    </citation>
    <scope>NUCLEOTIDE SEQUENCE [LARGE SCALE GENOMIC DNA]</scope>
    <source>
        <strain evidence="3 6">DE2-A</strain>
    </source>
</reference>
<dbReference type="AlphaFoldDB" id="A0A1Z3NPH3"/>
<sequence length="68" mass="7712">MKIIYDLAGIVFCILALIFFIVPGPSVIFLLAALVCFSMNHEGAKKHLKNVQRLFKLGCEKLDRTFQK</sequence>
<name>A0A1Z3NPH3_PSEO7</name>
<reference evidence="7" key="4">
    <citation type="submission" date="2019-06" db="EMBL/GenBank/DDBJ databases">
        <title>Co-occurence of chitin degradation, pigmentation and bioactivity in marine Pseudoalteromonas.</title>
        <authorList>
            <person name="Sonnenschein E.C."/>
            <person name="Bech P.K."/>
        </authorList>
    </citation>
    <scope>NUCLEOTIDE SEQUENCE [LARGE SCALE GENOMIC DNA]</scope>
    <source>
        <strain evidence="7">S1607</strain>
    </source>
</reference>
<evidence type="ECO:0000313" key="7">
    <source>
        <dbReference type="Proteomes" id="UP000305423"/>
    </source>
</evidence>
<reference evidence="4 7" key="2">
    <citation type="submission" date="2017-12" db="EMBL/GenBank/DDBJ databases">
        <authorList>
            <person name="Paulsen S."/>
            <person name="Gram L.K."/>
        </authorList>
    </citation>
    <scope>NUCLEOTIDE SEQUENCE [LARGE SCALE GENOMIC DNA]</scope>
    <source>
        <strain evidence="4 7">S1607</strain>
    </source>
</reference>
<evidence type="ECO:0000313" key="6">
    <source>
        <dbReference type="Proteomes" id="UP000258102"/>
    </source>
</evidence>
<gene>
    <name evidence="4" type="ORF">CWB74_13990</name>
    <name evidence="3" type="ORF">D0511_20565</name>
    <name evidence="2" type="ORF">PPIS_b1382</name>
</gene>
<dbReference type="Proteomes" id="UP000016521">
    <property type="component" value="Chromosome II"/>
</dbReference>
<dbReference type="Proteomes" id="UP000258102">
    <property type="component" value="Chromosome 2"/>
</dbReference>
<keyword evidence="5" id="KW-1185">Reference proteome</keyword>
<reference evidence="2 5" key="1">
    <citation type="submission" date="2015-06" db="EMBL/GenBank/DDBJ databases">
        <authorList>
            <person name="Xie B.-B."/>
            <person name="Rong J.-C."/>
            <person name="Qin Q.-L."/>
            <person name="Zhang Y.-Z."/>
        </authorList>
    </citation>
    <scope>NUCLEOTIDE SEQUENCE [LARGE SCALE GENOMIC DNA]</scope>
    <source>
        <strain evidence="2 5">JCM 20779</strain>
    </source>
</reference>
<dbReference type="Proteomes" id="UP000305423">
    <property type="component" value="Unassembled WGS sequence"/>
</dbReference>
<dbReference type="EMBL" id="CP011925">
    <property type="protein sequence ID" value="ATD10366.1"/>
    <property type="molecule type" value="Genomic_DNA"/>
</dbReference>
<dbReference type="OrthoDB" id="6307178at2"/>
<protein>
    <recommendedName>
        <fullName evidence="8">Tellurium resistance protein TerC</fullName>
    </recommendedName>
</protein>
<dbReference type="KEGG" id="ppis:B1L02_20735"/>
<accession>A0A1Z3NPH3</accession>
<feature type="transmembrane region" description="Helical" evidence="1">
    <location>
        <begin position="6"/>
        <end position="37"/>
    </location>
</feature>
<evidence type="ECO:0000313" key="5">
    <source>
        <dbReference type="Proteomes" id="UP000016521"/>
    </source>
</evidence>